<dbReference type="GO" id="GO:0006370">
    <property type="term" value="P:7-methylguanosine mRNA capping"/>
    <property type="evidence" value="ECO:0007669"/>
    <property type="project" value="TreeGrafter"/>
</dbReference>
<organism evidence="2 3">
    <name type="scientific">Brettanomyces naardenensis</name>
    <name type="common">Yeast</name>
    <dbReference type="NCBI Taxonomy" id="13370"/>
    <lineage>
        <taxon>Eukaryota</taxon>
        <taxon>Fungi</taxon>
        <taxon>Dikarya</taxon>
        <taxon>Ascomycota</taxon>
        <taxon>Saccharomycotina</taxon>
        <taxon>Pichiomycetes</taxon>
        <taxon>Pichiales</taxon>
        <taxon>Pichiaceae</taxon>
        <taxon>Brettanomyces</taxon>
    </lineage>
</organism>
<dbReference type="InterPro" id="IPR000340">
    <property type="entry name" value="Dual-sp_phosphatase_cat-dom"/>
</dbReference>
<dbReference type="GO" id="GO:0004484">
    <property type="term" value="F:mRNA guanylyltransferase activity"/>
    <property type="evidence" value="ECO:0007669"/>
    <property type="project" value="TreeGrafter"/>
</dbReference>
<dbReference type="InterPro" id="IPR000387">
    <property type="entry name" value="Tyr_Pase_dom"/>
</dbReference>
<dbReference type="SUPFAM" id="SSF52799">
    <property type="entry name" value="(Phosphotyrosine protein) phosphatases II"/>
    <property type="match status" value="1"/>
</dbReference>
<feature type="domain" description="Tyrosine specific protein phosphatases" evidence="1">
    <location>
        <begin position="554"/>
        <end position="611"/>
    </location>
</feature>
<reference evidence="2 3" key="1">
    <citation type="submission" date="2018-12" db="EMBL/GenBank/DDBJ databases">
        <authorList>
            <person name="Tiukova I."/>
            <person name="Dainat J."/>
        </authorList>
    </citation>
    <scope>NUCLEOTIDE SEQUENCE [LARGE SCALE GENOMIC DNA]</scope>
</reference>
<evidence type="ECO:0000313" key="2">
    <source>
        <dbReference type="EMBL" id="VEU23828.1"/>
    </source>
</evidence>
<keyword evidence="3" id="KW-1185">Reference proteome</keyword>
<dbReference type="PANTHER" id="PTHR10367">
    <property type="entry name" value="MRNA-CAPPING ENZYME"/>
    <property type="match status" value="1"/>
</dbReference>
<dbReference type="Gene3D" id="3.40.50.1820">
    <property type="entry name" value="alpha/beta hydrolase"/>
    <property type="match status" value="1"/>
</dbReference>
<evidence type="ECO:0000259" key="1">
    <source>
        <dbReference type="PROSITE" id="PS50056"/>
    </source>
</evidence>
<dbReference type="AlphaFoldDB" id="A0A448YSE3"/>
<gene>
    <name evidence="2" type="ORF">BRENAR_LOCUS4557</name>
</gene>
<evidence type="ECO:0000313" key="3">
    <source>
        <dbReference type="Proteomes" id="UP000290900"/>
    </source>
</evidence>
<dbReference type="InterPro" id="IPR029058">
    <property type="entry name" value="AB_hydrolase_fold"/>
</dbReference>
<protein>
    <submittedName>
        <fullName evidence="2">DEKNAAC104999</fullName>
    </submittedName>
</protein>
<accession>A0A448YSE3</accession>
<dbReference type="STRING" id="13370.A0A448YSE3"/>
<dbReference type="OrthoDB" id="428974at2759"/>
<dbReference type="InParanoid" id="A0A448YSE3"/>
<dbReference type="InterPro" id="IPR000073">
    <property type="entry name" value="AB_hydrolase_1"/>
</dbReference>
<name>A0A448YSE3_BRENA</name>
<proteinExistence type="predicted"/>
<dbReference type="EMBL" id="CAACVR010000056">
    <property type="protein sequence ID" value="VEU23828.1"/>
    <property type="molecule type" value="Genomic_DNA"/>
</dbReference>
<dbReference type="PANTHER" id="PTHR10367:SF25">
    <property type="entry name" value="DUAL SPECIFICITY PHOSPHATASE CATALYTIC DOMAIN PROTEIN (AFU_ORTHOLOGUE AFUA_1G03540)"/>
    <property type="match status" value="1"/>
</dbReference>
<dbReference type="Pfam" id="PF00561">
    <property type="entry name" value="Abhydrolase_1"/>
    <property type="match status" value="1"/>
</dbReference>
<sequence length="630" mass="72171">MSLSERGDLSGVSGKTQKKMLLNVQNLKELQRIDDESKLSYFQVLSKFYNDDLYTDFDKAVLLMKPNDCAIVQKYAKMETFQIERHPRLENFTINTLYSDHPLREFHRRSIMKLKDSAADSQGLRNAREQIDKIESLPLIVFIHGLGGQLSQFEPILQEFRNCADIFGIDLPGFGNSKPGLNKSLFGRLSSYSDEDIAHLEDTLSRMSWEDFQTDSIADIVCQILLSKFPKRKFIIISHSMGTHISIKLINKLPANTVEGLCMLSPPKLSPSANRRVQMPATVKAFMSLCNYYPRLFDLYRLFDRSGGLHSKSVDAYIYPEEHDLLKRLTQLRWNLDTDSRMFLRYLKGFTPATTEELLSAASKIHNSSDLDIPKILICCGDRDRMTPLSSSQTIFAALKEASFGVKLDVVKDANHSLFLDRPHMLSGMIYQFVVGLHLNIDCTWVLQVRAIISGDKWSLKNMEKWNNSVTLSKPLINSISPEKPISPLLGMKTLRENDKTHNPRTFEHEHAEIYAIVDIGSDTPSYDPEDFNRIQYVKFKTESKVTPDDVTIAKFLEIIDKLVTKKKPDQFIVVHCHYGQNRTGFLISCYLVERLGWTVKESLDAFEDSKEPGIKHQHFKNALYLRYGE</sequence>
<dbReference type="PROSITE" id="PS50056">
    <property type="entry name" value="TYR_PHOSPHATASE_2"/>
    <property type="match status" value="1"/>
</dbReference>
<dbReference type="SUPFAM" id="SSF53474">
    <property type="entry name" value="alpha/beta-Hydrolases"/>
    <property type="match status" value="1"/>
</dbReference>
<dbReference type="InterPro" id="IPR029021">
    <property type="entry name" value="Prot-tyrosine_phosphatase-like"/>
</dbReference>
<dbReference type="Proteomes" id="UP000290900">
    <property type="component" value="Unassembled WGS sequence"/>
</dbReference>
<dbReference type="PROSITE" id="PS00383">
    <property type="entry name" value="TYR_PHOSPHATASE_1"/>
    <property type="match status" value="1"/>
</dbReference>
<dbReference type="Pfam" id="PF00782">
    <property type="entry name" value="DSPc"/>
    <property type="match status" value="1"/>
</dbReference>
<dbReference type="InterPro" id="IPR016130">
    <property type="entry name" value="Tyr_Pase_AS"/>
</dbReference>
<dbReference type="Gene3D" id="3.90.190.10">
    <property type="entry name" value="Protein tyrosine phosphatase superfamily"/>
    <property type="match status" value="1"/>
</dbReference>
<dbReference type="InterPro" id="IPR051029">
    <property type="entry name" value="mRNA_Capping_Enz/RNA_Phosphat"/>
</dbReference>